<accession>M2QC02</accession>
<dbReference type="PROSITE" id="PS51039">
    <property type="entry name" value="ZF_AN1"/>
    <property type="match status" value="1"/>
</dbReference>
<evidence type="ECO:0000256" key="4">
    <source>
        <dbReference type="PROSITE-ProRule" id="PRU00449"/>
    </source>
</evidence>
<evidence type="ECO:0000259" key="5">
    <source>
        <dbReference type="PROSITE" id="PS51039"/>
    </source>
</evidence>
<dbReference type="Proteomes" id="UP000016930">
    <property type="component" value="Unassembled WGS sequence"/>
</dbReference>
<dbReference type="Gene3D" id="4.10.1110.10">
    <property type="entry name" value="AN1-like Zinc finger"/>
    <property type="match status" value="2"/>
</dbReference>
<organism evidence="6 7">
    <name type="scientific">Ceriporiopsis subvermispora (strain B)</name>
    <name type="common">White-rot fungus</name>
    <name type="synonym">Gelatoporia subvermispora</name>
    <dbReference type="NCBI Taxonomy" id="914234"/>
    <lineage>
        <taxon>Eukaryota</taxon>
        <taxon>Fungi</taxon>
        <taxon>Dikarya</taxon>
        <taxon>Basidiomycota</taxon>
        <taxon>Agaricomycotina</taxon>
        <taxon>Agaricomycetes</taxon>
        <taxon>Polyporales</taxon>
        <taxon>Gelatoporiaceae</taxon>
        <taxon>Gelatoporia</taxon>
    </lineage>
</organism>
<gene>
    <name evidence="6" type="ORF">CERSUDRAFT_159056</name>
</gene>
<dbReference type="PANTHER" id="PTHR14677:SF20">
    <property type="entry name" value="ZINC FINGER AN1-TYPE CONTAINING 2A-RELATED"/>
    <property type="match status" value="1"/>
</dbReference>
<dbReference type="SUPFAM" id="SSF118310">
    <property type="entry name" value="AN1-like Zinc finger"/>
    <property type="match status" value="2"/>
</dbReference>
<dbReference type="GO" id="GO:0008270">
    <property type="term" value="F:zinc ion binding"/>
    <property type="evidence" value="ECO:0007669"/>
    <property type="project" value="UniProtKB-KW"/>
</dbReference>
<feature type="domain" description="AN1-type" evidence="5">
    <location>
        <begin position="5"/>
        <end position="52"/>
    </location>
</feature>
<keyword evidence="7" id="KW-1185">Reference proteome</keyword>
<dbReference type="EMBL" id="KB445803">
    <property type="protein sequence ID" value="EMD34513.1"/>
    <property type="molecule type" value="Genomic_DNA"/>
</dbReference>
<sequence>MADIPSIGAHCSVTSCNVNDFLPMRCRCDQLFCKDHISPESHSCPVDPAAKESSEPAEKLQRCALDKCSKPSLEAFVSDNTNTSGRIPAVCHQCRLSYCAIHRDPSSHSCSGETAQPANERRNEAAHALLVKHFLSKQDATTTTVVNPRPIAASSNPKKAAQIRQVELMKMRHHAQPADPKDKSAGVPISERLHLKVTVDGSNSIERLFWLRKTIGAGRAIDLLAKQLGVSTSSPLHLLKVGLEDGENVRIATDQLLATQVEDGAPVILSR</sequence>
<dbReference type="SMART" id="SM00154">
    <property type="entry name" value="ZnF_AN1"/>
    <property type="match status" value="2"/>
</dbReference>
<keyword evidence="1" id="KW-0479">Metal-binding</keyword>
<dbReference type="AlphaFoldDB" id="M2QC02"/>
<dbReference type="GO" id="GO:0005737">
    <property type="term" value="C:cytoplasm"/>
    <property type="evidence" value="ECO:0007669"/>
    <property type="project" value="TreeGrafter"/>
</dbReference>
<protein>
    <recommendedName>
        <fullName evidence="5">AN1-type domain-containing protein</fullName>
    </recommendedName>
</protein>
<dbReference type="InterPro" id="IPR035896">
    <property type="entry name" value="AN1-like_Znf"/>
</dbReference>
<dbReference type="OrthoDB" id="431929at2759"/>
<evidence type="ECO:0000256" key="2">
    <source>
        <dbReference type="ARBA" id="ARBA00022771"/>
    </source>
</evidence>
<evidence type="ECO:0000256" key="3">
    <source>
        <dbReference type="ARBA" id="ARBA00022833"/>
    </source>
</evidence>
<reference evidence="6 7" key="1">
    <citation type="journal article" date="2012" name="Proc. Natl. Acad. Sci. U.S.A.">
        <title>Comparative genomics of Ceriporiopsis subvermispora and Phanerochaete chrysosporium provide insight into selective ligninolysis.</title>
        <authorList>
            <person name="Fernandez-Fueyo E."/>
            <person name="Ruiz-Duenas F.J."/>
            <person name="Ferreira P."/>
            <person name="Floudas D."/>
            <person name="Hibbett D.S."/>
            <person name="Canessa P."/>
            <person name="Larrondo L.F."/>
            <person name="James T.Y."/>
            <person name="Seelenfreund D."/>
            <person name="Lobos S."/>
            <person name="Polanco R."/>
            <person name="Tello M."/>
            <person name="Honda Y."/>
            <person name="Watanabe T."/>
            <person name="Watanabe T."/>
            <person name="Ryu J.S."/>
            <person name="Kubicek C.P."/>
            <person name="Schmoll M."/>
            <person name="Gaskell J."/>
            <person name="Hammel K.E."/>
            <person name="St John F.J."/>
            <person name="Vanden Wymelenberg A."/>
            <person name="Sabat G."/>
            <person name="Splinter BonDurant S."/>
            <person name="Syed K."/>
            <person name="Yadav J.S."/>
            <person name="Doddapaneni H."/>
            <person name="Subramanian V."/>
            <person name="Lavin J.L."/>
            <person name="Oguiza J.A."/>
            <person name="Perez G."/>
            <person name="Pisabarro A.G."/>
            <person name="Ramirez L."/>
            <person name="Santoyo F."/>
            <person name="Master E."/>
            <person name="Coutinho P.M."/>
            <person name="Henrissat B."/>
            <person name="Lombard V."/>
            <person name="Magnuson J.K."/>
            <person name="Kuees U."/>
            <person name="Hori C."/>
            <person name="Igarashi K."/>
            <person name="Samejima M."/>
            <person name="Held B.W."/>
            <person name="Barry K.W."/>
            <person name="LaButti K.M."/>
            <person name="Lapidus A."/>
            <person name="Lindquist E.A."/>
            <person name="Lucas S.M."/>
            <person name="Riley R."/>
            <person name="Salamov A.A."/>
            <person name="Hoffmeister D."/>
            <person name="Schwenk D."/>
            <person name="Hadar Y."/>
            <person name="Yarden O."/>
            <person name="de Vries R.P."/>
            <person name="Wiebenga A."/>
            <person name="Stenlid J."/>
            <person name="Eastwood D."/>
            <person name="Grigoriev I.V."/>
            <person name="Berka R.M."/>
            <person name="Blanchette R.A."/>
            <person name="Kersten P."/>
            <person name="Martinez A.T."/>
            <person name="Vicuna R."/>
            <person name="Cullen D."/>
        </authorList>
    </citation>
    <scope>NUCLEOTIDE SEQUENCE [LARGE SCALE GENOMIC DNA]</scope>
    <source>
        <strain evidence="6 7">B</strain>
    </source>
</reference>
<dbReference type="HOGENOM" id="CLU_052358_1_0_1"/>
<proteinExistence type="predicted"/>
<dbReference type="PANTHER" id="PTHR14677">
    <property type="entry name" value="ARSENITE INDUCUBLE RNA ASSOCIATED PROTEIN AIP-1-RELATED"/>
    <property type="match status" value="1"/>
</dbReference>
<name>M2QC02_CERS8</name>
<dbReference type="Pfam" id="PF01428">
    <property type="entry name" value="zf-AN1"/>
    <property type="match status" value="1"/>
</dbReference>
<keyword evidence="3" id="KW-0862">Zinc</keyword>
<keyword evidence="2 4" id="KW-0863">Zinc-finger</keyword>
<dbReference type="STRING" id="914234.M2QC02"/>
<dbReference type="InterPro" id="IPR000058">
    <property type="entry name" value="Znf_AN1"/>
</dbReference>
<evidence type="ECO:0000313" key="7">
    <source>
        <dbReference type="Proteomes" id="UP000016930"/>
    </source>
</evidence>
<evidence type="ECO:0000256" key="1">
    <source>
        <dbReference type="ARBA" id="ARBA00022723"/>
    </source>
</evidence>
<evidence type="ECO:0000313" key="6">
    <source>
        <dbReference type="EMBL" id="EMD34513.1"/>
    </source>
</evidence>